<organism evidence="2 3">
    <name type="scientific">Echinostoma caproni</name>
    <dbReference type="NCBI Taxonomy" id="27848"/>
    <lineage>
        <taxon>Eukaryota</taxon>
        <taxon>Metazoa</taxon>
        <taxon>Spiralia</taxon>
        <taxon>Lophotrochozoa</taxon>
        <taxon>Platyhelminthes</taxon>
        <taxon>Trematoda</taxon>
        <taxon>Digenea</taxon>
        <taxon>Plagiorchiida</taxon>
        <taxon>Echinostomata</taxon>
        <taxon>Echinostomatoidea</taxon>
        <taxon>Echinostomatidae</taxon>
        <taxon>Echinostoma</taxon>
    </lineage>
</organism>
<keyword evidence="3" id="KW-1185">Reference proteome</keyword>
<name>A0A3P8FLD5_9TREM</name>
<dbReference type="Proteomes" id="UP000272942">
    <property type="component" value="Unassembled WGS sequence"/>
</dbReference>
<evidence type="ECO:0000256" key="1">
    <source>
        <dbReference type="SAM" id="Phobius"/>
    </source>
</evidence>
<dbReference type="OrthoDB" id="67688at2759"/>
<reference evidence="2 3" key="1">
    <citation type="submission" date="2018-11" db="EMBL/GenBank/DDBJ databases">
        <authorList>
            <consortium name="Pathogen Informatics"/>
        </authorList>
    </citation>
    <scope>NUCLEOTIDE SEQUENCE [LARGE SCALE GENOMIC DNA]</scope>
    <source>
        <strain evidence="2 3">Egypt</strain>
    </source>
</reference>
<keyword evidence="1" id="KW-0472">Membrane</keyword>
<sequence>MGEIQCVRSTLTQSVKAVLAAACQTVAFTDVLDVLCHVQVCIMDAIQESGLGGCIQGLKTVSTEQWLGAIRQSQKKVSIRGTLKALYNSLVLIIDGTSGAISTMLVMVRIPVYITVNPTLCC</sequence>
<evidence type="ECO:0000313" key="2">
    <source>
        <dbReference type="EMBL" id="VDP22933.1"/>
    </source>
</evidence>
<gene>
    <name evidence="2" type="ORF">ECPE_LOCUS460</name>
</gene>
<dbReference type="EMBL" id="UZAN01001518">
    <property type="protein sequence ID" value="VDP22933.1"/>
    <property type="molecule type" value="Genomic_DNA"/>
</dbReference>
<feature type="transmembrane region" description="Helical" evidence="1">
    <location>
        <begin position="85"/>
        <end position="108"/>
    </location>
</feature>
<accession>A0A3P8FLD5</accession>
<proteinExistence type="predicted"/>
<keyword evidence="1" id="KW-0812">Transmembrane</keyword>
<dbReference type="AlphaFoldDB" id="A0A3P8FLD5"/>
<keyword evidence="1" id="KW-1133">Transmembrane helix</keyword>
<protein>
    <submittedName>
        <fullName evidence="2">Uncharacterized protein</fullName>
    </submittedName>
</protein>
<evidence type="ECO:0000313" key="3">
    <source>
        <dbReference type="Proteomes" id="UP000272942"/>
    </source>
</evidence>